<keyword evidence="2" id="KW-1185">Reference proteome</keyword>
<dbReference type="EMBL" id="AP021874">
    <property type="protein sequence ID" value="BBO68602.1"/>
    <property type="molecule type" value="Genomic_DNA"/>
</dbReference>
<reference evidence="1 2" key="1">
    <citation type="submission" date="2019-11" db="EMBL/GenBank/DDBJ databases">
        <title>Comparative genomics of hydrocarbon-degrading Desulfosarcina strains.</title>
        <authorList>
            <person name="Watanabe M."/>
            <person name="Kojima H."/>
            <person name="Fukui M."/>
        </authorList>
    </citation>
    <scope>NUCLEOTIDE SEQUENCE [LARGE SCALE GENOMIC DNA]</scope>
    <source>
        <strain evidence="1 2">PL12</strain>
    </source>
</reference>
<accession>A0A5K7YGA9</accession>
<dbReference type="RefSeq" id="WP_155316740.1">
    <property type="nucleotide sequence ID" value="NZ_AP021874.1"/>
</dbReference>
<gene>
    <name evidence="1" type="ORF">DSCA_25320</name>
</gene>
<evidence type="ECO:0000313" key="2">
    <source>
        <dbReference type="Proteomes" id="UP000427906"/>
    </source>
</evidence>
<dbReference type="AlphaFoldDB" id="A0A5K7YGA9"/>
<name>A0A5K7YGA9_9BACT</name>
<sequence length="131" mass="15051">MNFVDPFGLIWVTVGSDYHSTKNTGRFLLNRVTNLIGSGMDPSVAGADPKEYLGLKRDVIQEWVPDPNPENSYLDDAFEIGTQRRIEQTWIQKHIPGPDETFITSPGTHYFYPQVNDWTYDYYGKDEDPCK</sequence>
<proteinExistence type="predicted"/>
<dbReference type="KEGG" id="dalk:DSCA_25320"/>
<protein>
    <submittedName>
        <fullName evidence="1">Uncharacterized protein</fullName>
    </submittedName>
</protein>
<evidence type="ECO:0000313" key="1">
    <source>
        <dbReference type="EMBL" id="BBO68602.1"/>
    </source>
</evidence>
<organism evidence="1 2">
    <name type="scientific">Desulfosarcina alkanivorans</name>
    <dbReference type="NCBI Taxonomy" id="571177"/>
    <lineage>
        <taxon>Bacteria</taxon>
        <taxon>Pseudomonadati</taxon>
        <taxon>Thermodesulfobacteriota</taxon>
        <taxon>Desulfobacteria</taxon>
        <taxon>Desulfobacterales</taxon>
        <taxon>Desulfosarcinaceae</taxon>
        <taxon>Desulfosarcina</taxon>
    </lineage>
</organism>
<dbReference type="Proteomes" id="UP000427906">
    <property type="component" value="Chromosome"/>
</dbReference>